<proteinExistence type="predicted"/>
<feature type="region of interest" description="Disordered" evidence="1">
    <location>
        <begin position="153"/>
        <end position="180"/>
    </location>
</feature>
<evidence type="ECO:0000313" key="2">
    <source>
        <dbReference type="EMBL" id="WTU76184.1"/>
    </source>
</evidence>
<name>A0AAU2JXG9_9ACTN</name>
<evidence type="ECO:0000256" key="1">
    <source>
        <dbReference type="SAM" id="MobiDB-lite"/>
    </source>
</evidence>
<gene>
    <name evidence="2" type="ORF">OG327_24245</name>
</gene>
<accession>A0AAU2JXG9</accession>
<protein>
    <submittedName>
        <fullName evidence="2">Uncharacterized protein</fullName>
    </submittedName>
</protein>
<feature type="compositionally biased region" description="Basic and acidic residues" evidence="1">
    <location>
        <begin position="7"/>
        <end position="17"/>
    </location>
</feature>
<sequence length="180" mass="18608">MLVHRPGPFDDHPDRAGRGGRLPPYAARPAPPVPLPLRLGALPLAFVFAACALYGSKWPNTGIVTALTLPAAPFAAPVLSRKGESDLARRFAPAWRIVFFPDSLSLLSWLGSADFGGRGTLPGGVDIALVAAMALGTHFRAVRAGVRAHHAGLPGPDPVLGAEPATEAGARAPGREPVPA</sequence>
<organism evidence="2">
    <name type="scientific">Streptomyces sp. NBC_00049</name>
    <dbReference type="NCBI Taxonomy" id="2903617"/>
    <lineage>
        <taxon>Bacteria</taxon>
        <taxon>Bacillati</taxon>
        <taxon>Actinomycetota</taxon>
        <taxon>Actinomycetes</taxon>
        <taxon>Kitasatosporales</taxon>
        <taxon>Streptomycetaceae</taxon>
        <taxon>Streptomyces</taxon>
    </lineage>
</organism>
<reference evidence="2" key="1">
    <citation type="submission" date="2022-10" db="EMBL/GenBank/DDBJ databases">
        <title>The complete genomes of actinobacterial strains from the NBC collection.</title>
        <authorList>
            <person name="Joergensen T.S."/>
            <person name="Alvarez Arevalo M."/>
            <person name="Sterndorff E.B."/>
            <person name="Faurdal D."/>
            <person name="Vuksanovic O."/>
            <person name="Mourched A.-S."/>
            <person name="Charusanti P."/>
            <person name="Shaw S."/>
            <person name="Blin K."/>
            <person name="Weber T."/>
        </authorList>
    </citation>
    <scope>NUCLEOTIDE SEQUENCE</scope>
    <source>
        <strain evidence="2">NBC_00049</strain>
    </source>
</reference>
<feature type="region of interest" description="Disordered" evidence="1">
    <location>
        <begin position="1"/>
        <end position="25"/>
    </location>
</feature>
<dbReference type="EMBL" id="CP108264">
    <property type="protein sequence ID" value="WTU76184.1"/>
    <property type="molecule type" value="Genomic_DNA"/>
</dbReference>
<dbReference type="AlphaFoldDB" id="A0AAU2JXG9"/>